<name>A0A179S9S7_9HYPH</name>
<accession>A0A179S9S7</accession>
<reference evidence="1 2" key="1">
    <citation type="submission" date="2016-04" db="EMBL/GenBank/DDBJ databases">
        <authorList>
            <person name="Evans L.H."/>
            <person name="Alamgir A."/>
            <person name="Owens N."/>
            <person name="Weber N.D."/>
            <person name="Virtaneva K."/>
            <person name="Barbian K."/>
            <person name="Babar A."/>
            <person name="Rosenke K."/>
        </authorList>
    </citation>
    <scope>NUCLEOTIDE SEQUENCE [LARGE SCALE GENOMIC DNA]</scope>
    <source>
        <strain evidence="1 2">PMB02</strain>
    </source>
</reference>
<dbReference type="AlphaFoldDB" id="A0A179S9S7"/>
<proteinExistence type="predicted"/>
<sequence length="65" mass="7237">MALHAERTAIEQRLARAEQERLYLADPAAAAAAQAAEETLLADLDRVMTRIRAAEYRSQPGARTW</sequence>
<organism evidence="1 2">
    <name type="scientific">Methylobacterium platani</name>
    <dbReference type="NCBI Taxonomy" id="427683"/>
    <lineage>
        <taxon>Bacteria</taxon>
        <taxon>Pseudomonadati</taxon>
        <taxon>Pseudomonadota</taxon>
        <taxon>Alphaproteobacteria</taxon>
        <taxon>Hyphomicrobiales</taxon>
        <taxon>Methylobacteriaceae</taxon>
        <taxon>Methylobacterium</taxon>
    </lineage>
</organism>
<protein>
    <submittedName>
        <fullName evidence="1">Uncharacterized protein</fullName>
    </submittedName>
</protein>
<dbReference type="EMBL" id="LWHQ01000026">
    <property type="protein sequence ID" value="OAS24309.1"/>
    <property type="molecule type" value="Genomic_DNA"/>
</dbReference>
<evidence type="ECO:0000313" key="1">
    <source>
        <dbReference type="EMBL" id="OAS24309.1"/>
    </source>
</evidence>
<dbReference type="Proteomes" id="UP000078316">
    <property type="component" value="Unassembled WGS sequence"/>
</dbReference>
<comment type="caution">
    <text evidence="1">The sequence shown here is derived from an EMBL/GenBank/DDBJ whole genome shotgun (WGS) entry which is preliminary data.</text>
</comment>
<gene>
    <name evidence="1" type="ORF">A5481_14515</name>
</gene>
<evidence type="ECO:0000313" key="2">
    <source>
        <dbReference type="Proteomes" id="UP000078316"/>
    </source>
</evidence>